<feature type="non-terminal residue" evidence="1">
    <location>
        <position position="1"/>
    </location>
</feature>
<feature type="non-terminal residue" evidence="1">
    <location>
        <position position="87"/>
    </location>
</feature>
<sequence length="87" mass="10182">YNVIDECHQNKINDKINNFLADNHQEDINIGYADATRNHGCCYENRFETKRKVIIDLKFDDHTLLKNKRPKNDLGDCSVEITSEKNN</sequence>
<gene>
    <name evidence="1" type="ORF">RFULGI_LOCUS15203</name>
</gene>
<proteinExistence type="predicted"/>
<name>A0A9N9JBI3_9GLOM</name>
<organism evidence="1 2">
    <name type="scientific">Racocetra fulgida</name>
    <dbReference type="NCBI Taxonomy" id="60492"/>
    <lineage>
        <taxon>Eukaryota</taxon>
        <taxon>Fungi</taxon>
        <taxon>Fungi incertae sedis</taxon>
        <taxon>Mucoromycota</taxon>
        <taxon>Glomeromycotina</taxon>
        <taxon>Glomeromycetes</taxon>
        <taxon>Diversisporales</taxon>
        <taxon>Gigasporaceae</taxon>
        <taxon>Racocetra</taxon>
    </lineage>
</organism>
<reference evidence="1" key="1">
    <citation type="submission" date="2021-06" db="EMBL/GenBank/DDBJ databases">
        <authorList>
            <person name="Kallberg Y."/>
            <person name="Tangrot J."/>
            <person name="Rosling A."/>
        </authorList>
    </citation>
    <scope>NUCLEOTIDE SEQUENCE</scope>
    <source>
        <strain evidence="1">IN212</strain>
    </source>
</reference>
<comment type="caution">
    <text evidence="1">The sequence shown here is derived from an EMBL/GenBank/DDBJ whole genome shotgun (WGS) entry which is preliminary data.</text>
</comment>
<dbReference type="Proteomes" id="UP000789396">
    <property type="component" value="Unassembled WGS sequence"/>
</dbReference>
<keyword evidence="2" id="KW-1185">Reference proteome</keyword>
<evidence type="ECO:0000313" key="1">
    <source>
        <dbReference type="EMBL" id="CAG8773018.1"/>
    </source>
</evidence>
<accession>A0A9N9JBI3</accession>
<protein>
    <submittedName>
        <fullName evidence="1">14568_t:CDS:1</fullName>
    </submittedName>
</protein>
<dbReference type="EMBL" id="CAJVPZ010047752">
    <property type="protein sequence ID" value="CAG8773018.1"/>
    <property type="molecule type" value="Genomic_DNA"/>
</dbReference>
<dbReference type="AlphaFoldDB" id="A0A9N9JBI3"/>
<evidence type="ECO:0000313" key="2">
    <source>
        <dbReference type="Proteomes" id="UP000789396"/>
    </source>
</evidence>